<dbReference type="Proteomes" id="UP000588586">
    <property type="component" value="Unassembled WGS sequence"/>
</dbReference>
<proteinExistence type="predicted"/>
<feature type="domain" description="N-acetyltransferase" evidence="1">
    <location>
        <begin position="67"/>
        <end position="165"/>
    </location>
</feature>
<sequence length="183" mass="20578">MPPAHLAEPDVQFHESFLRAMDGFRAEGRGGPDDRSSIGRALATWEPRWRDQPGFAAYVDALRAERLPETPRPTGFVPSWTLWWVDGNEYLGRIQMRYPLTDGLRELGGHIGYDVAPEHRRRGHARAMLAAMLPIVAAHYPLDRVLVTCDTDNVGSRKVIEANGGKFEDERSGKLRYWVAVAA</sequence>
<dbReference type="PANTHER" id="PTHR39173:SF1">
    <property type="entry name" value="ACETYLTRANSFERASE"/>
    <property type="match status" value="1"/>
</dbReference>
<reference evidence="2 3" key="1">
    <citation type="submission" date="2020-04" db="EMBL/GenBank/DDBJ databases">
        <title>Knoellia sp. isolate from air conditioner.</title>
        <authorList>
            <person name="Chea S."/>
            <person name="Kim D.-U."/>
        </authorList>
    </citation>
    <scope>NUCLEOTIDE SEQUENCE [LARGE SCALE GENOMIC DNA]</scope>
    <source>
        <strain evidence="2 3">DB2414S</strain>
    </source>
</reference>
<protein>
    <submittedName>
        <fullName evidence="2">GNAT family N-acetyltransferase</fullName>
    </submittedName>
</protein>
<dbReference type="GO" id="GO:0016747">
    <property type="term" value="F:acyltransferase activity, transferring groups other than amino-acyl groups"/>
    <property type="evidence" value="ECO:0007669"/>
    <property type="project" value="InterPro"/>
</dbReference>
<dbReference type="EMBL" id="JABEPQ010000002">
    <property type="protein sequence ID" value="NNM46868.1"/>
    <property type="molecule type" value="Genomic_DNA"/>
</dbReference>
<gene>
    <name evidence="2" type="ORF">HJG52_12730</name>
</gene>
<dbReference type="RefSeq" id="WP_171243914.1">
    <property type="nucleotide sequence ID" value="NZ_JABEPQ010000002.1"/>
</dbReference>
<organism evidence="2 3">
    <name type="scientific">Knoellia koreensis</name>
    <dbReference type="NCBI Taxonomy" id="2730921"/>
    <lineage>
        <taxon>Bacteria</taxon>
        <taxon>Bacillati</taxon>
        <taxon>Actinomycetota</taxon>
        <taxon>Actinomycetes</taxon>
        <taxon>Micrococcales</taxon>
        <taxon>Intrasporangiaceae</taxon>
        <taxon>Knoellia</taxon>
    </lineage>
</organism>
<keyword evidence="2" id="KW-0808">Transferase</keyword>
<dbReference type="Gene3D" id="3.40.630.30">
    <property type="match status" value="1"/>
</dbReference>
<accession>A0A849HHI5</accession>
<evidence type="ECO:0000313" key="2">
    <source>
        <dbReference type="EMBL" id="NNM46868.1"/>
    </source>
</evidence>
<evidence type="ECO:0000259" key="1">
    <source>
        <dbReference type="Pfam" id="PF13302"/>
    </source>
</evidence>
<dbReference type="SUPFAM" id="SSF55729">
    <property type="entry name" value="Acyl-CoA N-acyltransferases (Nat)"/>
    <property type="match status" value="1"/>
</dbReference>
<dbReference type="AlphaFoldDB" id="A0A849HHI5"/>
<dbReference type="InterPro" id="IPR016181">
    <property type="entry name" value="Acyl_CoA_acyltransferase"/>
</dbReference>
<dbReference type="InterPro" id="IPR000182">
    <property type="entry name" value="GNAT_dom"/>
</dbReference>
<evidence type="ECO:0000313" key="3">
    <source>
        <dbReference type="Proteomes" id="UP000588586"/>
    </source>
</evidence>
<dbReference type="PANTHER" id="PTHR39173">
    <property type="entry name" value="ACETYLTRANSFERASE"/>
    <property type="match status" value="1"/>
</dbReference>
<comment type="caution">
    <text evidence="2">The sequence shown here is derived from an EMBL/GenBank/DDBJ whole genome shotgun (WGS) entry which is preliminary data.</text>
</comment>
<keyword evidence="3" id="KW-1185">Reference proteome</keyword>
<name>A0A849HHI5_9MICO</name>
<dbReference type="Pfam" id="PF13302">
    <property type="entry name" value="Acetyltransf_3"/>
    <property type="match status" value="1"/>
</dbReference>